<dbReference type="Gene3D" id="2.40.10.340">
    <property type="entry name" value="Rod shape-determining protein MreC, domain 1"/>
    <property type="match status" value="1"/>
</dbReference>
<dbReference type="InterPro" id="IPR007221">
    <property type="entry name" value="MreC"/>
</dbReference>
<evidence type="ECO:0000259" key="7">
    <source>
        <dbReference type="Pfam" id="PF04085"/>
    </source>
</evidence>
<keyword evidence="3 5" id="KW-0133">Cell shape</keyword>
<dbReference type="InterPro" id="IPR042177">
    <property type="entry name" value="Cell/Rod_1"/>
</dbReference>
<dbReference type="PANTHER" id="PTHR34138:SF1">
    <property type="entry name" value="CELL SHAPE-DETERMINING PROTEIN MREC"/>
    <property type="match status" value="1"/>
</dbReference>
<accession>A0AAW6AR81</accession>
<reference evidence="9" key="2">
    <citation type="submission" date="2023-01" db="EMBL/GenBank/DDBJ databases">
        <title>Human gut microbiome strain richness.</title>
        <authorList>
            <person name="Chen-Liaw A."/>
        </authorList>
    </citation>
    <scope>NUCLEOTIDE SEQUENCE</scope>
    <source>
        <strain evidence="9">B1_m1001713B170214d0_201011</strain>
    </source>
</reference>
<feature type="coiled-coil region" evidence="6">
    <location>
        <begin position="64"/>
        <end position="101"/>
    </location>
</feature>
<dbReference type="Proteomes" id="UP001300871">
    <property type="component" value="Unassembled WGS sequence"/>
</dbReference>
<gene>
    <name evidence="8" type="primary">mreC</name>
    <name evidence="8" type="ORF">K5I21_09015</name>
    <name evidence="9" type="ORF">PM006_05805</name>
</gene>
<dbReference type="NCBIfam" id="TIGR00219">
    <property type="entry name" value="mreC"/>
    <property type="match status" value="1"/>
</dbReference>
<dbReference type="GO" id="GO:0005886">
    <property type="term" value="C:plasma membrane"/>
    <property type="evidence" value="ECO:0007669"/>
    <property type="project" value="TreeGrafter"/>
</dbReference>
<evidence type="ECO:0000313" key="9">
    <source>
        <dbReference type="EMBL" id="MDB1999709.1"/>
    </source>
</evidence>
<reference evidence="8" key="1">
    <citation type="journal article" date="2022" name="Cell Host Microbe">
        <title>Colonization of the live biotherapeutic product VE303 and modulation of the microbiota and metabolites in healthy volunteers.</title>
        <authorList>
            <person name="Dsouza M."/>
            <person name="Menon R."/>
            <person name="Crossette E."/>
            <person name="Bhattarai S.K."/>
            <person name="Schneider J."/>
            <person name="Kim Y.G."/>
            <person name="Reddy S."/>
            <person name="Caballero S."/>
            <person name="Felix C."/>
            <person name="Cornacchione L."/>
            <person name="Hendrickson J."/>
            <person name="Watson A.R."/>
            <person name="Minot S.S."/>
            <person name="Greenfield N."/>
            <person name="Schopf L."/>
            <person name="Szabady R."/>
            <person name="Patarroyo J."/>
            <person name="Smith W."/>
            <person name="Harrison P."/>
            <person name="Kuijper E.J."/>
            <person name="Kelly C.P."/>
            <person name="Olle B."/>
            <person name="Bobilev D."/>
            <person name="Silber J.L."/>
            <person name="Bucci V."/>
            <person name="Roberts B."/>
            <person name="Faith J."/>
            <person name="Norman J.M."/>
        </authorList>
    </citation>
    <scope>NUCLEOTIDE SEQUENCE</scope>
    <source>
        <strain evidence="8">VE303-04</strain>
    </source>
</reference>
<evidence type="ECO:0000256" key="2">
    <source>
        <dbReference type="ARBA" id="ARBA00013855"/>
    </source>
</evidence>
<dbReference type="EMBL" id="JAQLGM010000009">
    <property type="protein sequence ID" value="MDB1999709.1"/>
    <property type="molecule type" value="Genomic_DNA"/>
</dbReference>
<evidence type="ECO:0000256" key="1">
    <source>
        <dbReference type="ARBA" id="ARBA00009369"/>
    </source>
</evidence>
<dbReference type="Proteomes" id="UP001203136">
    <property type="component" value="Unassembled WGS sequence"/>
</dbReference>
<dbReference type="Pfam" id="PF04085">
    <property type="entry name" value="MreC"/>
    <property type="match status" value="1"/>
</dbReference>
<organism evidence="8 10">
    <name type="scientific">Clostridium symbiosum</name>
    <name type="common">Bacteroides symbiosus</name>
    <dbReference type="NCBI Taxonomy" id="1512"/>
    <lineage>
        <taxon>Bacteria</taxon>
        <taxon>Bacillati</taxon>
        <taxon>Bacillota</taxon>
        <taxon>Clostridia</taxon>
        <taxon>Lachnospirales</taxon>
        <taxon>Lachnospiraceae</taxon>
        <taxon>Otoolea</taxon>
    </lineage>
</organism>
<dbReference type="InterPro" id="IPR042175">
    <property type="entry name" value="Cell/Rod_MreC_2"/>
</dbReference>
<dbReference type="PIRSF" id="PIRSF038471">
    <property type="entry name" value="MreC"/>
    <property type="match status" value="1"/>
</dbReference>
<evidence type="ECO:0000313" key="10">
    <source>
        <dbReference type="Proteomes" id="UP001203136"/>
    </source>
</evidence>
<dbReference type="AlphaFoldDB" id="A0AAW6AR81"/>
<proteinExistence type="inferred from homology"/>
<comment type="function">
    <text evidence="5">Involved in formation and maintenance of cell shape.</text>
</comment>
<dbReference type="PANTHER" id="PTHR34138">
    <property type="entry name" value="CELL SHAPE-DETERMINING PROTEIN MREC"/>
    <property type="match status" value="1"/>
</dbReference>
<feature type="domain" description="Rod shape-determining protein MreC beta-barrel core" evidence="7">
    <location>
        <begin position="118"/>
        <end position="267"/>
    </location>
</feature>
<evidence type="ECO:0000256" key="6">
    <source>
        <dbReference type="SAM" id="Coils"/>
    </source>
</evidence>
<keyword evidence="6" id="KW-0175">Coiled coil</keyword>
<dbReference type="InterPro" id="IPR055342">
    <property type="entry name" value="MreC_beta-barrel_core"/>
</dbReference>
<dbReference type="GO" id="GO:0008360">
    <property type="term" value="P:regulation of cell shape"/>
    <property type="evidence" value="ECO:0007669"/>
    <property type="project" value="UniProtKB-KW"/>
</dbReference>
<protein>
    <recommendedName>
        <fullName evidence="2 5">Cell shape-determining protein MreC</fullName>
    </recommendedName>
    <alternativeName>
        <fullName evidence="4 5">Cell shape protein MreC</fullName>
    </alternativeName>
</protein>
<dbReference type="EMBL" id="JAINVB010000001">
    <property type="protein sequence ID" value="MCK0086002.1"/>
    <property type="molecule type" value="Genomic_DNA"/>
</dbReference>
<name>A0AAW6AR81_CLOSY</name>
<evidence type="ECO:0000256" key="3">
    <source>
        <dbReference type="ARBA" id="ARBA00022960"/>
    </source>
</evidence>
<dbReference type="Gene3D" id="2.40.10.350">
    <property type="entry name" value="Rod shape-determining protein MreC, domain 2"/>
    <property type="match status" value="1"/>
</dbReference>
<evidence type="ECO:0000313" key="8">
    <source>
        <dbReference type="EMBL" id="MCK0086002.1"/>
    </source>
</evidence>
<comment type="similarity">
    <text evidence="1 5">Belongs to the MreC family.</text>
</comment>
<sequence length="282" mass="30964">MKNSKYILAGLSVFCVLLIAVTSINSSFLTPLRTGVGYFLVPLQSGMNTVGTSLYNNIRDYSSLKEAQAENARLTQRIDQLTEENNRLQAEQFELERLRELYQLDQDYMQYEKVAARVIAKDSGNWFQIFRIDKGSADGIKVNMNVMAGGGLVGIVTDVGANYATVRAIIDDDSNVSGMSMRSGDTCNVSGNLTLYQEGRLGLDHIKKDYDIQNGDKIITSNISDIFLPGLLIGYAADLSTDANNVTKSGFIIPVAEFDNLQEVLVITQLKNGGEEDAQSTD</sequence>
<comment type="caution">
    <text evidence="8">The sequence shown here is derived from an EMBL/GenBank/DDBJ whole genome shotgun (WGS) entry which is preliminary data.</text>
</comment>
<evidence type="ECO:0000256" key="5">
    <source>
        <dbReference type="PIRNR" id="PIRNR038471"/>
    </source>
</evidence>
<evidence type="ECO:0000256" key="4">
    <source>
        <dbReference type="ARBA" id="ARBA00032089"/>
    </source>
</evidence>